<dbReference type="InterPro" id="IPR011990">
    <property type="entry name" value="TPR-like_helical_dom_sf"/>
</dbReference>
<gene>
    <name evidence="4" type="ORF">GCM10025791_14530</name>
</gene>
<feature type="repeat" description="TPR" evidence="3">
    <location>
        <begin position="63"/>
        <end position="96"/>
    </location>
</feature>
<dbReference type="PANTHER" id="PTHR44858:SF1">
    <property type="entry name" value="UDP-N-ACETYLGLUCOSAMINE--PEPTIDE N-ACETYLGLUCOSAMINYLTRANSFERASE SPINDLY-RELATED"/>
    <property type="match status" value="1"/>
</dbReference>
<organism evidence="4 5">
    <name type="scientific">Halioxenophilus aromaticivorans</name>
    <dbReference type="NCBI Taxonomy" id="1306992"/>
    <lineage>
        <taxon>Bacteria</taxon>
        <taxon>Pseudomonadati</taxon>
        <taxon>Pseudomonadota</taxon>
        <taxon>Gammaproteobacteria</taxon>
        <taxon>Alteromonadales</taxon>
        <taxon>Alteromonadaceae</taxon>
        <taxon>Halioxenophilus</taxon>
    </lineage>
</organism>
<dbReference type="InterPro" id="IPR019734">
    <property type="entry name" value="TPR_rpt"/>
</dbReference>
<reference evidence="5" key="1">
    <citation type="journal article" date="2019" name="Int. J. Syst. Evol. Microbiol.">
        <title>The Global Catalogue of Microorganisms (GCM) 10K type strain sequencing project: providing services to taxonomists for standard genome sequencing and annotation.</title>
        <authorList>
            <consortium name="The Broad Institute Genomics Platform"/>
            <consortium name="The Broad Institute Genome Sequencing Center for Infectious Disease"/>
            <person name="Wu L."/>
            <person name="Ma J."/>
        </authorList>
    </citation>
    <scope>NUCLEOTIDE SEQUENCE [LARGE SCALE GENOMIC DNA]</scope>
    <source>
        <strain evidence="5">JCM 19134</strain>
    </source>
</reference>
<evidence type="ECO:0008006" key="6">
    <source>
        <dbReference type="Google" id="ProtNLM"/>
    </source>
</evidence>
<dbReference type="SUPFAM" id="SSF48452">
    <property type="entry name" value="TPR-like"/>
    <property type="match status" value="1"/>
</dbReference>
<dbReference type="AlphaFoldDB" id="A0AAV3U053"/>
<dbReference type="EMBL" id="BAABLX010000009">
    <property type="protein sequence ID" value="GAA4937873.1"/>
    <property type="molecule type" value="Genomic_DNA"/>
</dbReference>
<comment type="caution">
    <text evidence="4">The sequence shown here is derived from an EMBL/GenBank/DDBJ whole genome shotgun (WGS) entry which is preliminary data.</text>
</comment>
<evidence type="ECO:0000313" key="4">
    <source>
        <dbReference type="EMBL" id="GAA4937873.1"/>
    </source>
</evidence>
<dbReference type="RefSeq" id="WP_345419388.1">
    <property type="nucleotide sequence ID" value="NZ_AP031496.1"/>
</dbReference>
<dbReference type="Gene3D" id="1.25.40.10">
    <property type="entry name" value="Tetratricopeptide repeat domain"/>
    <property type="match status" value="2"/>
</dbReference>
<dbReference type="InterPro" id="IPR050498">
    <property type="entry name" value="Ycf3"/>
</dbReference>
<dbReference type="PANTHER" id="PTHR44858">
    <property type="entry name" value="TETRATRICOPEPTIDE REPEAT PROTEIN 6"/>
    <property type="match status" value="1"/>
</dbReference>
<name>A0AAV3U053_9ALTE</name>
<accession>A0AAV3U053</accession>
<evidence type="ECO:0000313" key="5">
    <source>
        <dbReference type="Proteomes" id="UP001409585"/>
    </source>
</evidence>
<evidence type="ECO:0000256" key="2">
    <source>
        <dbReference type="ARBA" id="ARBA00022803"/>
    </source>
</evidence>
<keyword evidence="5" id="KW-1185">Reference proteome</keyword>
<dbReference type="Proteomes" id="UP001409585">
    <property type="component" value="Unassembled WGS sequence"/>
</dbReference>
<dbReference type="PROSITE" id="PS50005">
    <property type="entry name" value="TPR"/>
    <property type="match status" value="1"/>
</dbReference>
<evidence type="ECO:0000256" key="1">
    <source>
        <dbReference type="ARBA" id="ARBA00022737"/>
    </source>
</evidence>
<protein>
    <recommendedName>
        <fullName evidence="6">Tetratricopeptide repeat protein</fullName>
    </recommendedName>
</protein>
<keyword evidence="2 3" id="KW-0802">TPR repeat</keyword>
<dbReference type="SMART" id="SM00028">
    <property type="entry name" value="TPR"/>
    <property type="match status" value="3"/>
</dbReference>
<keyword evidence="1" id="KW-0677">Repeat</keyword>
<dbReference type="Pfam" id="PF13432">
    <property type="entry name" value="TPR_16"/>
    <property type="match status" value="1"/>
</dbReference>
<evidence type="ECO:0000256" key="3">
    <source>
        <dbReference type="PROSITE-ProRule" id="PRU00339"/>
    </source>
</evidence>
<sequence length="259" mass="28691">MDLSKFFKRLMPQRDVPGEKEPDDETKNTTEMLHQAMDLAGDENYLAAIDLLSEVISIDPNNAQAWFERGMANLELDNDNSALSDLDRALEIAPDFPGAREWRARLLSSLGRFEEAAQEQKAILERSAGAKESAGVNPQAWADCASSFIAAQNNEQAVALLESYFSHHSAYVSTYAVYETAPMRALSKLLIQSGDFSSAVEFAQKAYESEHRVPADILAYALALEAAGDKQKARVYAEEAMGINDQMPGCKEIYERLKN</sequence>
<proteinExistence type="predicted"/>